<name>A0A9J5WKW5_SOLCO</name>
<evidence type="ECO:0000313" key="1">
    <source>
        <dbReference type="EMBL" id="KAG5576545.1"/>
    </source>
</evidence>
<accession>A0A9J5WKW5</accession>
<organism evidence="1 2">
    <name type="scientific">Solanum commersonii</name>
    <name type="common">Commerson's wild potato</name>
    <name type="synonym">Commerson's nightshade</name>
    <dbReference type="NCBI Taxonomy" id="4109"/>
    <lineage>
        <taxon>Eukaryota</taxon>
        <taxon>Viridiplantae</taxon>
        <taxon>Streptophyta</taxon>
        <taxon>Embryophyta</taxon>
        <taxon>Tracheophyta</taxon>
        <taxon>Spermatophyta</taxon>
        <taxon>Magnoliopsida</taxon>
        <taxon>eudicotyledons</taxon>
        <taxon>Gunneridae</taxon>
        <taxon>Pentapetalae</taxon>
        <taxon>asterids</taxon>
        <taxon>lamiids</taxon>
        <taxon>Solanales</taxon>
        <taxon>Solanaceae</taxon>
        <taxon>Solanoideae</taxon>
        <taxon>Solaneae</taxon>
        <taxon>Solanum</taxon>
    </lineage>
</organism>
<proteinExistence type="predicted"/>
<dbReference type="Proteomes" id="UP000824120">
    <property type="component" value="Chromosome 11"/>
</dbReference>
<dbReference type="AlphaFoldDB" id="A0A9J5WKW5"/>
<gene>
    <name evidence="1" type="ORF">H5410_056679</name>
</gene>
<sequence>MESVGPYEKTGSFSMPNDPRSRFLTSFFPNFLLGIHQDPSYEVDWSRWQNRLIFKVKRSPKRSMDLLVIQIPYIIFVKIFVDVVKTLAMKMVGPDGQTDPFSRSNKPRSR</sequence>
<protein>
    <submittedName>
        <fullName evidence="1">Uncharacterized protein</fullName>
    </submittedName>
</protein>
<comment type="caution">
    <text evidence="1">The sequence shown here is derived from an EMBL/GenBank/DDBJ whole genome shotgun (WGS) entry which is preliminary data.</text>
</comment>
<keyword evidence="2" id="KW-1185">Reference proteome</keyword>
<dbReference type="EMBL" id="JACXVP010000011">
    <property type="protein sequence ID" value="KAG5576545.1"/>
    <property type="molecule type" value="Genomic_DNA"/>
</dbReference>
<evidence type="ECO:0000313" key="2">
    <source>
        <dbReference type="Proteomes" id="UP000824120"/>
    </source>
</evidence>
<reference evidence="1 2" key="1">
    <citation type="submission" date="2020-09" db="EMBL/GenBank/DDBJ databases">
        <title>De no assembly of potato wild relative species, Solanum commersonii.</title>
        <authorList>
            <person name="Cho K."/>
        </authorList>
    </citation>
    <scope>NUCLEOTIDE SEQUENCE [LARGE SCALE GENOMIC DNA]</scope>
    <source>
        <strain evidence="1">LZ3.2</strain>
        <tissue evidence="1">Leaf</tissue>
    </source>
</reference>